<feature type="transmembrane region" description="Helical" evidence="9">
    <location>
        <begin position="110"/>
        <end position="131"/>
    </location>
</feature>
<evidence type="ECO:0000256" key="8">
    <source>
        <dbReference type="ARBA" id="ARBA00035655"/>
    </source>
</evidence>
<protein>
    <submittedName>
        <fullName evidence="10">Uncharacterized protein</fullName>
    </submittedName>
</protein>
<reference evidence="11" key="1">
    <citation type="submission" date="2016-11" db="EMBL/GenBank/DDBJ databases">
        <authorList>
            <person name="Varghese N."/>
            <person name="Submissions S."/>
        </authorList>
    </citation>
    <scope>NUCLEOTIDE SEQUENCE [LARGE SCALE GENOMIC DNA]</scope>
    <source>
        <strain evidence="11">DSM 16219</strain>
    </source>
</reference>
<evidence type="ECO:0000256" key="4">
    <source>
        <dbReference type="ARBA" id="ARBA00022519"/>
    </source>
</evidence>
<feature type="transmembrane region" description="Helical" evidence="9">
    <location>
        <begin position="12"/>
        <end position="31"/>
    </location>
</feature>
<comment type="subcellular location">
    <subcellularLocation>
        <location evidence="1">Cell inner membrane</location>
        <topology evidence="1">Multi-pass membrane protein</topology>
    </subcellularLocation>
</comment>
<proteinExistence type="inferred from homology"/>
<keyword evidence="4" id="KW-0997">Cell inner membrane</keyword>
<sequence>MEKLGEKKYWSPYLAGACAGLVLVLSVWFTGKYFGASTSFVRSVGLLENAISPERVSQMDYFIKTTPKIEWQWMFVFGIFIGSLLASRLSGTFKMQAVPEMWRNRFGPRISTRAIVAFLGGLVAMFGARLAGG</sequence>
<comment type="similarity">
    <text evidence="8">Belongs to the TsuA/YedE (TC 9.B.102) family.</text>
</comment>
<evidence type="ECO:0000256" key="2">
    <source>
        <dbReference type="ARBA" id="ARBA00022448"/>
    </source>
</evidence>
<feature type="transmembrane region" description="Helical" evidence="9">
    <location>
        <begin position="71"/>
        <end position="89"/>
    </location>
</feature>
<evidence type="ECO:0000256" key="1">
    <source>
        <dbReference type="ARBA" id="ARBA00004429"/>
    </source>
</evidence>
<dbReference type="InterPro" id="IPR007272">
    <property type="entry name" value="Sulf_transp_TsuA/YedE"/>
</dbReference>
<evidence type="ECO:0000256" key="6">
    <source>
        <dbReference type="ARBA" id="ARBA00022989"/>
    </source>
</evidence>
<keyword evidence="7 9" id="KW-0472">Membrane</keyword>
<dbReference type="AlphaFoldDB" id="A0A1M6MP50"/>
<evidence type="ECO:0000256" key="5">
    <source>
        <dbReference type="ARBA" id="ARBA00022692"/>
    </source>
</evidence>
<dbReference type="Pfam" id="PF04143">
    <property type="entry name" value="Sulf_transp"/>
    <property type="match status" value="1"/>
</dbReference>
<evidence type="ECO:0000313" key="11">
    <source>
        <dbReference type="Proteomes" id="UP000183994"/>
    </source>
</evidence>
<keyword evidence="2" id="KW-0813">Transport</keyword>
<name>A0A1M6MP50_9BACT</name>
<accession>A0A1M6MP50</accession>
<keyword evidence="6 9" id="KW-1133">Transmembrane helix</keyword>
<organism evidence="10 11">
    <name type="scientific">Desulfatibacillum alkenivorans DSM 16219</name>
    <dbReference type="NCBI Taxonomy" id="1121393"/>
    <lineage>
        <taxon>Bacteria</taxon>
        <taxon>Pseudomonadati</taxon>
        <taxon>Thermodesulfobacteriota</taxon>
        <taxon>Desulfobacteria</taxon>
        <taxon>Desulfobacterales</taxon>
        <taxon>Desulfatibacillaceae</taxon>
        <taxon>Desulfatibacillum</taxon>
    </lineage>
</organism>
<evidence type="ECO:0000313" key="10">
    <source>
        <dbReference type="EMBL" id="SHJ85258.1"/>
    </source>
</evidence>
<keyword evidence="11" id="KW-1185">Reference proteome</keyword>
<evidence type="ECO:0000256" key="3">
    <source>
        <dbReference type="ARBA" id="ARBA00022475"/>
    </source>
</evidence>
<dbReference type="STRING" id="1121393.SAMN02745216_02388"/>
<dbReference type="PANTHER" id="PTHR30574:SF1">
    <property type="entry name" value="SULPHUR TRANSPORT DOMAIN-CONTAINING PROTEIN"/>
    <property type="match status" value="1"/>
</dbReference>
<dbReference type="PANTHER" id="PTHR30574">
    <property type="entry name" value="INNER MEMBRANE PROTEIN YEDE"/>
    <property type="match status" value="1"/>
</dbReference>
<keyword evidence="5 9" id="KW-0812">Transmembrane</keyword>
<dbReference type="Proteomes" id="UP000183994">
    <property type="component" value="Unassembled WGS sequence"/>
</dbReference>
<gene>
    <name evidence="10" type="ORF">SAMN02745216_02388</name>
</gene>
<evidence type="ECO:0000256" key="7">
    <source>
        <dbReference type="ARBA" id="ARBA00023136"/>
    </source>
</evidence>
<keyword evidence="3" id="KW-1003">Cell membrane</keyword>
<dbReference type="GO" id="GO:0005886">
    <property type="term" value="C:plasma membrane"/>
    <property type="evidence" value="ECO:0007669"/>
    <property type="project" value="UniProtKB-SubCell"/>
</dbReference>
<evidence type="ECO:0000256" key="9">
    <source>
        <dbReference type="SAM" id="Phobius"/>
    </source>
</evidence>
<dbReference type="EMBL" id="FQZU01000013">
    <property type="protein sequence ID" value="SHJ85258.1"/>
    <property type="molecule type" value="Genomic_DNA"/>
</dbReference>